<accession>A0A3L6FCF7</accession>
<evidence type="ECO:0000313" key="2">
    <source>
        <dbReference type="Proteomes" id="UP000251960"/>
    </source>
</evidence>
<protein>
    <submittedName>
        <fullName evidence="1">Uncharacterized protein</fullName>
    </submittedName>
</protein>
<name>A0A3L6FCF7_MAIZE</name>
<comment type="caution">
    <text evidence="1">The sequence shown here is derived from an EMBL/GenBank/DDBJ whole genome shotgun (WGS) entry which is preliminary data.</text>
</comment>
<dbReference type="EMBL" id="NCVQ01000004">
    <property type="protein sequence ID" value="PWZ30593.1"/>
    <property type="molecule type" value="Genomic_DNA"/>
</dbReference>
<organism evidence="1 2">
    <name type="scientific">Zea mays</name>
    <name type="common">Maize</name>
    <dbReference type="NCBI Taxonomy" id="4577"/>
    <lineage>
        <taxon>Eukaryota</taxon>
        <taxon>Viridiplantae</taxon>
        <taxon>Streptophyta</taxon>
        <taxon>Embryophyta</taxon>
        <taxon>Tracheophyta</taxon>
        <taxon>Spermatophyta</taxon>
        <taxon>Magnoliopsida</taxon>
        <taxon>Liliopsida</taxon>
        <taxon>Poales</taxon>
        <taxon>Poaceae</taxon>
        <taxon>PACMAD clade</taxon>
        <taxon>Panicoideae</taxon>
        <taxon>Andropogonodae</taxon>
        <taxon>Andropogoneae</taxon>
        <taxon>Tripsacinae</taxon>
        <taxon>Zea</taxon>
    </lineage>
</organism>
<reference evidence="1 2" key="1">
    <citation type="journal article" date="2018" name="Nat. Genet.">
        <title>Extensive intraspecific gene order and gene structural variations between Mo17 and other maize genomes.</title>
        <authorList>
            <person name="Sun S."/>
            <person name="Zhou Y."/>
            <person name="Chen J."/>
            <person name="Shi J."/>
            <person name="Zhao H."/>
            <person name="Zhao H."/>
            <person name="Song W."/>
            <person name="Zhang M."/>
            <person name="Cui Y."/>
            <person name="Dong X."/>
            <person name="Liu H."/>
            <person name="Ma X."/>
            <person name="Jiao Y."/>
            <person name="Wang B."/>
            <person name="Wei X."/>
            <person name="Stein J.C."/>
            <person name="Glaubitz J.C."/>
            <person name="Lu F."/>
            <person name="Yu G."/>
            <person name="Liang C."/>
            <person name="Fengler K."/>
            <person name="Li B."/>
            <person name="Rafalski A."/>
            <person name="Schnable P.S."/>
            <person name="Ware D.H."/>
            <person name="Buckler E.S."/>
            <person name="Lai J."/>
        </authorList>
    </citation>
    <scope>NUCLEOTIDE SEQUENCE [LARGE SCALE GENOMIC DNA]</scope>
    <source>
        <strain evidence="2">cv. Missouri 17</strain>
        <tissue evidence="1">Seedling</tissue>
    </source>
</reference>
<gene>
    <name evidence="1" type="ORF">Zm00014a_018803</name>
</gene>
<evidence type="ECO:0000313" key="1">
    <source>
        <dbReference type="EMBL" id="PWZ30593.1"/>
    </source>
</evidence>
<dbReference type="AlphaFoldDB" id="A0A3L6FCF7"/>
<dbReference type="Proteomes" id="UP000251960">
    <property type="component" value="Chromosome 3"/>
</dbReference>
<proteinExistence type="predicted"/>
<sequence length="84" mass="9708">MVKLNRFVILENEGAQEMFDRLLVIVGKIRGLGGQDINDHKVVKIMLEAYSPRNETVVTLIRDKKRFDMFTPSDVLGRILIFDM</sequence>